<dbReference type="EMBL" id="PJQL01003789">
    <property type="protein sequence ID" value="RCH80680.1"/>
    <property type="molecule type" value="Genomic_DNA"/>
</dbReference>
<name>A0A367ISL0_RHIAZ</name>
<feature type="non-terminal residue" evidence="1">
    <location>
        <position position="86"/>
    </location>
</feature>
<dbReference type="AlphaFoldDB" id="A0A367ISL0"/>
<gene>
    <name evidence="1" type="ORF">CU097_004134</name>
</gene>
<feature type="non-terminal residue" evidence="1">
    <location>
        <position position="1"/>
    </location>
</feature>
<proteinExistence type="predicted"/>
<evidence type="ECO:0000313" key="2">
    <source>
        <dbReference type="Proteomes" id="UP000252139"/>
    </source>
</evidence>
<organism evidence="1 2">
    <name type="scientific">Rhizopus azygosporus</name>
    <name type="common">Rhizopus microsporus var. azygosporus</name>
    <dbReference type="NCBI Taxonomy" id="86630"/>
    <lineage>
        <taxon>Eukaryota</taxon>
        <taxon>Fungi</taxon>
        <taxon>Fungi incertae sedis</taxon>
        <taxon>Mucoromycota</taxon>
        <taxon>Mucoromycotina</taxon>
        <taxon>Mucoromycetes</taxon>
        <taxon>Mucorales</taxon>
        <taxon>Mucorineae</taxon>
        <taxon>Rhizopodaceae</taxon>
        <taxon>Rhizopus</taxon>
    </lineage>
</organism>
<reference evidence="1 2" key="1">
    <citation type="journal article" date="2018" name="G3 (Bethesda)">
        <title>Phylogenetic and Phylogenomic Definition of Rhizopus Species.</title>
        <authorList>
            <person name="Gryganskyi A.P."/>
            <person name="Golan J."/>
            <person name="Dolatabadi S."/>
            <person name="Mondo S."/>
            <person name="Robb S."/>
            <person name="Idnurm A."/>
            <person name="Muszewska A."/>
            <person name="Steczkiewicz K."/>
            <person name="Masonjones S."/>
            <person name="Liao H.L."/>
            <person name="Gajdeczka M.T."/>
            <person name="Anike F."/>
            <person name="Vuek A."/>
            <person name="Anishchenko I.M."/>
            <person name="Voigt K."/>
            <person name="de Hoog G.S."/>
            <person name="Smith M.E."/>
            <person name="Heitman J."/>
            <person name="Vilgalys R."/>
            <person name="Stajich J.E."/>
        </authorList>
    </citation>
    <scope>NUCLEOTIDE SEQUENCE [LARGE SCALE GENOMIC DNA]</scope>
    <source>
        <strain evidence="1 2">CBS 357.93</strain>
    </source>
</reference>
<accession>A0A367ISL0</accession>
<dbReference type="Proteomes" id="UP000252139">
    <property type="component" value="Unassembled WGS sequence"/>
</dbReference>
<dbReference type="OrthoDB" id="1075553at2759"/>
<protein>
    <submittedName>
        <fullName evidence="1">Uncharacterized protein</fullName>
    </submittedName>
</protein>
<sequence>LINLLGDNFTTQLLQQAFTNDNPTIDFGLHLIDDKLQGHGKSLQTFNLPEPLCNWQSLLQSRDGKQIEANPLIRRALAFNSEQTLI</sequence>
<keyword evidence="2" id="KW-1185">Reference proteome</keyword>
<comment type="caution">
    <text evidence="1">The sequence shown here is derived from an EMBL/GenBank/DDBJ whole genome shotgun (WGS) entry which is preliminary data.</text>
</comment>
<evidence type="ECO:0000313" key="1">
    <source>
        <dbReference type="EMBL" id="RCH80680.1"/>
    </source>
</evidence>